<dbReference type="Proteomes" id="UP000241444">
    <property type="component" value="Unassembled WGS sequence"/>
</dbReference>
<protein>
    <submittedName>
        <fullName evidence="1">Uncharacterized protein</fullName>
    </submittedName>
</protein>
<keyword evidence="2" id="KW-1185">Reference proteome</keyword>
<organism evidence="1 2">
    <name type="scientific">Phyllobacterium brassicacearum</name>
    <dbReference type="NCBI Taxonomy" id="314235"/>
    <lineage>
        <taxon>Bacteria</taxon>
        <taxon>Pseudomonadati</taxon>
        <taxon>Pseudomonadota</taxon>
        <taxon>Alphaproteobacteria</taxon>
        <taxon>Hyphomicrobiales</taxon>
        <taxon>Phyllobacteriaceae</taxon>
        <taxon>Phyllobacterium</taxon>
    </lineage>
</organism>
<comment type="caution">
    <text evidence="1">The sequence shown here is derived from an EMBL/GenBank/DDBJ whole genome shotgun (WGS) entry which is preliminary data.</text>
</comment>
<evidence type="ECO:0000313" key="1">
    <source>
        <dbReference type="EMBL" id="PSH68581.1"/>
    </source>
</evidence>
<proteinExistence type="predicted"/>
<dbReference type="AlphaFoldDB" id="A0A2P7BQ32"/>
<reference evidence="2" key="1">
    <citation type="submission" date="2017-11" db="EMBL/GenBank/DDBJ databases">
        <authorList>
            <person name="Kuznetsova I."/>
            <person name="Sazanova A."/>
            <person name="Chirak E."/>
            <person name="Safronova V."/>
            <person name="Willems A."/>
        </authorList>
    </citation>
    <scope>NUCLEOTIDE SEQUENCE [LARGE SCALE GENOMIC DNA]</scope>
    <source>
        <strain evidence="2">STM 196</strain>
    </source>
</reference>
<dbReference type="EMBL" id="PGGO01000008">
    <property type="protein sequence ID" value="PSH68581.1"/>
    <property type="molecule type" value="Genomic_DNA"/>
</dbReference>
<name>A0A2P7BQ32_9HYPH</name>
<accession>A0A2P7BQ32</accession>
<evidence type="ECO:0000313" key="2">
    <source>
        <dbReference type="Proteomes" id="UP000241444"/>
    </source>
</evidence>
<sequence length="75" mass="8209">MKDILETVAGLAGLAIIGWAILNMDSVTSYVLADVCEGTRTTIKYDPDFTIRKLGPDTAIVPGQYMINYLTKGKR</sequence>
<gene>
    <name evidence="1" type="ORF">CU102_12515</name>
</gene>